<organism evidence="2 3">
    <name type="scientific">Caerostris darwini</name>
    <dbReference type="NCBI Taxonomy" id="1538125"/>
    <lineage>
        <taxon>Eukaryota</taxon>
        <taxon>Metazoa</taxon>
        <taxon>Ecdysozoa</taxon>
        <taxon>Arthropoda</taxon>
        <taxon>Chelicerata</taxon>
        <taxon>Arachnida</taxon>
        <taxon>Araneae</taxon>
        <taxon>Araneomorphae</taxon>
        <taxon>Entelegynae</taxon>
        <taxon>Araneoidea</taxon>
        <taxon>Araneidae</taxon>
        <taxon>Caerostris</taxon>
    </lineage>
</organism>
<comment type="caution">
    <text evidence="2">The sequence shown here is derived from an EMBL/GenBank/DDBJ whole genome shotgun (WGS) entry which is preliminary data.</text>
</comment>
<evidence type="ECO:0000313" key="3">
    <source>
        <dbReference type="Proteomes" id="UP001054837"/>
    </source>
</evidence>
<feature type="compositionally biased region" description="Polar residues" evidence="1">
    <location>
        <begin position="37"/>
        <end position="55"/>
    </location>
</feature>
<name>A0AAV4QG44_9ARAC</name>
<reference evidence="2 3" key="1">
    <citation type="submission" date="2021-06" db="EMBL/GenBank/DDBJ databases">
        <title>Caerostris darwini draft genome.</title>
        <authorList>
            <person name="Kono N."/>
            <person name="Arakawa K."/>
        </authorList>
    </citation>
    <scope>NUCLEOTIDE SEQUENCE [LARGE SCALE GENOMIC DNA]</scope>
</reference>
<dbReference type="EMBL" id="BPLQ01004414">
    <property type="protein sequence ID" value="GIY07906.1"/>
    <property type="molecule type" value="Genomic_DNA"/>
</dbReference>
<sequence>MLRELHLIIIVEKSLINHNGVADAHKSEVCSKPGDPTKNSSDFSPGGITNHNGGNKSEGLVLLKSDLLPPKQRRSTGSDSHAAINQLRKRRFCRPKTKPTLLLTPLWHRKEIVWFFSRSSST</sequence>
<gene>
    <name evidence="2" type="ORF">CDAR_292501</name>
</gene>
<accession>A0AAV4QG44</accession>
<dbReference type="AlphaFoldDB" id="A0AAV4QG44"/>
<protein>
    <submittedName>
        <fullName evidence="2">Uncharacterized protein</fullName>
    </submittedName>
</protein>
<feature type="region of interest" description="Disordered" evidence="1">
    <location>
        <begin position="25"/>
        <end position="56"/>
    </location>
</feature>
<dbReference type="Proteomes" id="UP001054837">
    <property type="component" value="Unassembled WGS sequence"/>
</dbReference>
<evidence type="ECO:0000313" key="2">
    <source>
        <dbReference type="EMBL" id="GIY07906.1"/>
    </source>
</evidence>
<proteinExistence type="predicted"/>
<keyword evidence="3" id="KW-1185">Reference proteome</keyword>
<evidence type="ECO:0000256" key="1">
    <source>
        <dbReference type="SAM" id="MobiDB-lite"/>
    </source>
</evidence>